<sequence length="203" mass="22578">MTESSPRARMRAPERRALITAAALESFAVKGYEGTSLGDIAKAAGVSRTVMYDHFPSKRVLLLAVLHEENAKLVEFVASRITASGSARERMRGTVDAYFSFAESRPKSRRVLFDLVIEDDPEISTVRQGIRDARLRAVAAMLASDMREIGVDPAEPAVEAMVEFIISGLDGVSRWWERKPQTPRQSLVEGVMWLLWTGLEPRS</sequence>
<keyword evidence="5" id="KW-1185">Reference proteome</keyword>
<proteinExistence type="predicted"/>
<dbReference type="PRINTS" id="PR00455">
    <property type="entry name" value="HTHTETR"/>
</dbReference>
<dbReference type="PANTHER" id="PTHR30055">
    <property type="entry name" value="HTH-TYPE TRANSCRIPTIONAL REGULATOR RUTR"/>
    <property type="match status" value="1"/>
</dbReference>
<dbReference type="GO" id="GO:0000976">
    <property type="term" value="F:transcription cis-regulatory region binding"/>
    <property type="evidence" value="ECO:0007669"/>
    <property type="project" value="TreeGrafter"/>
</dbReference>
<dbReference type="AlphaFoldDB" id="A0A3N1CVH8"/>
<dbReference type="RefSeq" id="WP_123664771.1">
    <property type="nucleotide sequence ID" value="NZ_RJKE01000001.1"/>
</dbReference>
<dbReference type="OrthoDB" id="70491at2"/>
<dbReference type="Proteomes" id="UP000272400">
    <property type="component" value="Unassembled WGS sequence"/>
</dbReference>
<feature type="domain" description="HTH tetR-type" evidence="3">
    <location>
        <begin position="13"/>
        <end position="73"/>
    </location>
</feature>
<dbReference type="PROSITE" id="PS50977">
    <property type="entry name" value="HTH_TETR_2"/>
    <property type="match status" value="1"/>
</dbReference>
<dbReference type="Pfam" id="PF00440">
    <property type="entry name" value="TetR_N"/>
    <property type="match status" value="1"/>
</dbReference>
<dbReference type="InterPro" id="IPR050109">
    <property type="entry name" value="HTH-type_TetR-like_transc_reg"/>
</dbReference>
<dbReference type="SUPFAM" id="SSF48498">
    <property type="entry name" value="Tetracyclin repressor-like, C-terminal domain"/>
    <property type="match status" value="1"/>
</dbReference>
<feature type="DNA-binding region" description="H-T-H motif" evidence="2">
    <location>
        <begin position="36"/>
        <end position="55"/>
    </location>
</feature>
<dbReference type="EMBL" id="RJKE01000001">
    <property type="protein sequence ID" value="ROO85245.1"/>
    <property type="molecule type" value="Genomic_DNA"/>
</dbReference>
<dbReference type="Gene3D" id="1.10.357.10">
    <property type="entry name" value="Tetracycline Repressor, domain 2"/>
    <property type="match status" value="1"/>
</dbReference>
<dbReference type="PANTHER" id="PTHR30055:SF146">
    <property type="entry name" value="HTH-TYPE TRANSCRIPTIONAL DUAL REGULATOR CECR"/>
    <property type="match status" value="1"/>
</dbReference>
<evidence type="ECO:0000313" key="4">
    <source>
        <dbReference type="EMBL" id="ROO85245.1"/>
    </source>
</evidence>
<dbReference type="InterPro" id="IPR009057">
    <property type="entry name" value="Homeodomain-like_sf"/>
</dbReference>
<evidence type="ECO:0000256" key="2">
    <source>
        <dbReference type="PROSITE-ProRule" id="PRU00335"/>
    </source>
</evidence>
<comment type="caution">
    <text evidence="4">The sequence shown here is derived from an EMBL/GenBank/DDBJ whole genome shotgun (WGS) entry which is preliminary data.</text>
</comment>
<protein>
    <submittedName>
        <fullName evidence="4">TetR family transcriptional regulator</fullName>
    </submittedName>
</protein>
<dbReference type="PROSITE" id="PS01081">
    <property type="entry name" value="HTH_TETR_1"/>
    <property type="match status" value="1"/>
</dbReference>
<evidence type="ECO:0000256" key="1">
    <source>
        <dbReference type="ARBA" id="ARBA00023125"/>
    </source>
</evidence>
<dbReference type="InterPro" id="IPR023772">
    <property type="entry name" value="DNA-bd_HTH_TetR-type_CS"/>
</dbReference>
<accession>A0A3N1CVH8</accession>
<organism evidence="4 5">
    <name type="scientific">Actinocorallia herbida</name>
    <dbReference type="NCBI Taxonomy" id="58109"/>
    <lineage>
        <taxon>Bacteria</taxon>
        <taxon>Bacillati</taxon>
        <taxon>Actinomycetota</taxon>
        <taxon>Actinomycetes</taxon>
        <taxon>Streptosporangiales</taxon>
        <taxon>Thermomonosporaceae</taxon>
        <taxon>Actinocorallia</taxon>
    </lineage>
</organism>
<evidence type="ECO:0000313" key="5">
    <source>
        <dbReference type="Proteomes" id="UP000272400"/>
    </source>
</evidence>
<keyword evidence="1 2" id="KW-0238">DNA-binding</keyword>
<name>A0A3N1CVH8_9ACTN</name>
<dbReference type="InterPro" id="IPR001647">
    <property type="entry name" value="HTH_TetR"/>
</dbReference>
<gene>
    <name evidence="4" type="ORF">EDD29_2785</name>
</gene>
<dbReference type="SUPFAM" id="SSF46689">
    <property type="entry name" value="Homeodomain-like"/>
    <property type="match status" value="1"/>
</dbReference>
<dbReference type="InterPro" id="IPR036271">
    <property type="entry name" value="Tet_transcr_reg_TetR-rel_C_sf"/>
</dbReference>
<evidence type="ECO:0000259" key="3">
    <source>
        <dbReference type="PROSITE" id="PS50977"/>
    </source>
</evidence>
<dbReference type="GO" id="GO:0003700">
    <property type="term" value="F:DNA-binding transcription factor activity"/>
    <property type="evidence" value="ECO:0007669"/>
    <property type="project" value="TreeGrafter"/>
</dbReference>
<reference evidence="4 5" key="1">
    <citation type="submission" date="2018-11" db="EMBL/GenBank/DDBJ databases">
        <title>Sequencing the genomes of 1000 actinobacteria strains.</title>
        <authorList>
            <person name="Klenk H.-P."/>
        </authorList>
    </citation>
    <scope>NUCLEOTIDE SEQUENCE [LARGE SCALE GENOMIC DNA]</scope>
    <source>
        <strain evidence="4 5">DSM 44254</strain>
    </source>
</reference>